<keyword evidence="3" id="KW-1185">Reference proteome</keyword>
<evidence type="ECO:0000313" key="2">
    <source>
        <dbReference type="EMBL" id="OAG31301.1"/>
    </source>
</evidence>
<protein>
    <recommendedName>
        <fullName evidence="4">RING-type domain-containing protein</fullName>
    </recommendedName>
</protein>
<reference evidence="2 3" key="1">
    <citation type="submission" date="2016-02" db="EMBL/GenBank/DDBJ databases">
        <title>Discovery of a natural microsporidian pathogen with a broad tissue tropism in Caenorhabditis elegans.</title>
        <authorList>
            <person name="Luallen R.J."/>
            <person name="Reinke A.W."/>
            <person name="Tong L."/>
            <person name="Botts M.R."/>
            <person name="Felix M.-A."/>
            <person name="Troemel E.R."/>
        </authorList>
    </citation>
    <scope>NUCLEOTIDE SEQUENCE [LARGE SCALE GENOMIC DNA]</scope>
    <source>
        <strain evidence="2 3">JUm2807</strain>
    </source>
</reference>
<comment type="caution">
    <text evidence="2">The sequence shown here is derived from an EMBL/GenBank/DDBJ whole genome shotgun (WGS) entry which is preliminary data.</text>
</comment>
<proteinExistence type="predicted"/>
<dbReference type="VEuPathDB" id="MicrosporidiaDB:NEDG_01779"/>
<evidence type="ECO:0000256" key="1">
    <source>
        <dbReference type="SAM" id="SignalP"/>
    </source>
</evidence>
<sequence length="555" mass="62197">MVHHQTLKTTLLALILIIAGSLGSVSISAPYLESPHTDRTLAFFKASGSDLLTRTVEKNIYIAENQANMVEINISKYTLETVPEQLVQGIRFSSITITDSKSFFFSKASHPKLIEKIFRAFSELQTNRLTISGLQCVEKTKQMDYAGAQTWFASAKESEAFTLLPTLNPNPQLLVVKTSHLELSCLSEASMGWILGRLDARGSELILWIRQIDSDLTLNFLDYFNPKAITHLYIRNAKKLANITCAILKEKKLLKGLVFRETPSDMTASSETLQAIGTHRWEKMWISGDLWCKIATEAQEGVVVDNLTLEIEPATNVLFWNLVLPHKASVKRLHLNQEVCQSSAKTLKNLLEWVDACFMDIEELKVTGFDCHNQQMHPNDQYICIEPHLPKLRQFSYQPYLEHTMHLYSSKSVLWISPDAYHMWASGQLNEEMEAVTHNLLYCVEGSTPTPPFLPPARPNLNPACFECGISLDAIQKMNSPRSRPYVGIVCEGGHMACQPCLKKLARAQKDTNAPLSCPHCHSDISLGQTNGVIERTWTGLARLSLVRIGALGSP</sequence>
<dbReference type="GeneID" id="93648129"/>
<dbReference type="AlphaFoldDB" id="A0A177EIJ3"/>
<organism evidence="2 3">
    <name type="scientific">Nematocida displodere</name>
    <dbReference type="NCBI Taxonomy" id="1805483"/>
    <lineage>
        <taxon>Eukaryota</taxon>
        <taxon>Fungi</taxon>
        <taxon>Fungi incertae sedis</taxon>
        <taxon>Microsporidia</taxon>
        <taxon>Nematocida</taxon>
    </lineage>
</organism>
<dbReference type="Proteomes" id="UP000185944">
    <property type="component" value="Unassembled WGS sequence"/>
</dbReference>
<feature type="signal peptide" evidence="1">
    <location>
        <begin position="1"/>
        <end position="23"/>
    </location>
</feature>
<dbReference type="OrthoDB" id="6161695at2759"/>
<accession>A0A177EIJ3</accession>
<gene>
    <name evidence="2" type="ORF">NEDG_01779</name>
</gene>
<evidence type="ECO:0008006" key="4">
    <source>
        <dbReference type="Google" id="ProtNLM"/>
    </source>
</evidence>
<feature type="chain" id="PRO_5008060486" description="RING-type domain-containing protein" evidence="1">
    <location>
        <begin position="24"/>
        <end position="555"/>
    </location>
</feature>
<dbReference type="InterPro" id="IPR013083">
    <property type="entry name" value="Znf_RING/FYVE/PHD"/>
</dbReference>
<keyword evidence="1" id="KW-0732">Signal</keyword>
<dbReference type="RefSeq" id="XP_067544997.1">
    <property type="nucleotide sequence ID" value="XM_067689197.1"/>
</dbReference>
<evidence type="ECO:0000313" key="3">
    <source>
        <dbReference type="Proteomes" id="UP000185944"/>
    </source>
</evidence>
<dbReference type="Gene3D" id="3.30.40.10">
    <property type="entry name" value="Zinc/RING finger domain, C3HC4 (zinc finger)"/>
    <property type="match status" value="1"/>
</dbReference>
<name>A0A177EIJ3_9MICR</name>
<dbReference type="EMBL" id="LTDL01000019">
    <property type="protein sequence ID" value="OAG31301.1"/>
    <property type="molecule type" value="Genomic_DNA"/>
</dbReference>